<proteinExistence type="predicted"/>
<dbReference type="AlphaFoldDB" id="A0A9P8PZY5"/>
<name>A0A9P8PZY5_WICPI</name>
<gene>
    <name evidence="1" type="ORF">WICPIJ_007570</name>
</gene>
<reference evidence="1" key="1">
    <citation type="journal article" date="2021" name="Open Biol.">
        <title>Shared evolutionary footprints suggest mitochondrial oxidative damage underlies multiple complex I losses in fungi.</title>
        <authorList>
            <person name="Schikora-Tamarit M.A."/>
            <person name="Marcet-Houben M."/>
            <person name="Nosek J."/>
            <person name="Gabaldon T."/>
        </authorList>
    </citation>
    <scope>NUCLEOTIDE SEQUENCE</scope>
    <source>
        <strain evidence="1">CBS2887</strain>
    </source>
</reference>
<evidence type="ECO:0000313" key="1">
    <source>
        <dbReference type="EMBL" id="KAH3681491.1"/>
    </source>
</evidence>
<organism evidence="1 2">
    <name type="scientific">Wickerhamomyces pijperi</name>
    <name type="common">Yeast</name>
    <name type="synonym">Pichia pijperi</name>
    <dbReference type="NCBI Taxonomy" id="599730"/>
    <lineage>
        <taxon>Eukaryota</taxon>
        <taxon>Fungi</taxon>
        <taxon>Dikarya</taxon>
        <taxon>Ascomycota</taxon>
        <taxon>Saccharomycotina</taxon>
        <taxon>Saccharomycetes</taxon>
        <taxon>Phaffomycetales</taxon>
        <taxon>Wickerhamomycetaceae</taxon>
        <taxon>Wickerhamomyces</taxon>
    </lineage>
</organism>
<dbReference type="Proteomes" id="UP000774326">
    <property type="component" value="Unassembled WGS sequence"/>
</dbReference>
<dbReference type="EMBL" id="JAEUBG010004410">
    <property type="protein sequence ID" value="KAH3681491.1"/>
    <property type="molecule type" value="Genomic_DNA"/>
</dbReference>
<protein>
    <submittedName>
        <fullName evidence="1">Uncharacterized protein</fullName>
    </submittedName>
</protein>
<accession>A0A9P8PZY5</accession>
<comment type="caution">
    <text evidence="1">The sequence shown here is derived from an EMBL/GenBank/DDBJ whole genome shotgun (WGS) entry which is preliminary data.</text>
</comment>
<evidence type="ECO:0000313" key="2">
    <source>
        <dbReference type="Proteomes" id="UP000774326"/>
    </source>
</evidence>
<sequence>MSNFKARESSPEKSKEVNWSMKACLIRKDSLTLVRIVRSLDFEPPNCEDLANCLNNFTDLEAIARCLEPINSSKYVTSKSKTCCNTCKAKSTALTCFSVACLSLIFSTPVPTISNKHLATLSWNNKLKTRGAGLAWTKVVKSLVLTIVLRFTEAGKDIKINFGSNWPKQFFTILKIGSCKANCSSKYKSREWYKTSDNRNSKYGAMPALRS</sequence>
<reference evidence="1" key="2">
    <citation type="submission" date="2021-01" db="EMBL/GenBank/DDBJ databases">
        <authorList>
            <person name="Schikora-Tamarit M.A."/>
        </authorList>
    </citation>
    <scope>NUCLEOTIDE SEQUENCE</scope>
    <source>
        <strain evidence="1">CBS2887</strain>
    </source>
</reference>
<keyword evidence="2" id="KW-1185">Reference proteome</keyword>